<organism evidence="3 4">
    <name type="scientific">Adhaeribacter terreus</name>
    <dbReference type="NCBI Taxonomy" id="529703"/>
    <lineage>
        <taxon>Bacteria</taxon>
        <taxon>Pseudomonadati</taxon>
        <taxon>Bacteroidota</taxon>
        <taxon>Cytophagia</taxon>
        <taxon>Cytophagales</taxon>
        <taxon>Hymenobacteraceae</taxon>
        <taxon>Adhaeribacter</taxon>
    </lineage>
</organism>
<name>A0ABW0E6G8_9BACT</name>
<protein>
    <submittedName>
        <fullName evidence="3">T9SS type A sorting domain-containing protein</fullName>
    </submittedName>
</protein>
<proteinExistence type="predicted"/>
<reference evidence="4" key="1">
    <citation type="journal article" date="2019" name="Int. J. Syst. Evol. Microbiol.">
        <title>The Global Catalogue of Microorganisms (GCM) 10K type strain sequencing project: providing services to taxonomists for standard genome sequencing and annotation.</title>
        <authorList>
            <consortium name="The Broad Institute Genomics Platform"/>
            <consortium name="The Broad Institute Genome Sequencing Center for Infectious Disease"/>
            <person name="Wu L."/>
            <person name="Ma J."/>
        </authorList>
    </citation>
    <scope>NUCLEOTIDE SEQUENCE [LARGE SCALE GENOMIC DNA]</scope>
    <source>
        <strain evidence="4">KACC 12602</strain>
    </source>
</reference>
<sequence length="463" mass="52167">MRKFLIVMAIVLPFIQSASAQFYNIVPLSPLPVTTDTQESPQSKIWFHDDLYWTVLTDTVGTHVWRLDGNTWTKMLTLAKSSYARADCKVAGNLVHILLYRKSRSFLLSIEYVPEAFTYKLWSVRPERVLVLLDDSAETATIDIDTKNRMWVAYDDMNSIKVRWSDYPYAEWSDPTSVVSGIKEDDICALIALPIFGSIGVLWSNQNSQRFGFRMHPDGSDPTYWTEDEVPASQSAINYRGGMANDHLNMSMGRDGTLYCAVKTSYRHSGYPNLGLLVRRPNGVWDNLYQVSETGTKGIVLLNETTGKIRIVYTADEKGGNILYRESFIAPIAFGQAFNLLNGKFNHSSSIKNNTSPNTLILASDSLSAAGVLAFDAVYLNLAVSPNPCLTTSEIKFSIPGNTRYSVDIYNVTGNLVRNIKEGYTKYGEKFNVELEARKLPYGLYMIRLQTDRHSKTIKLIRL</sequence>
<evidence type="ECO:0000313" key="3">
    <source>
        <dbReference type="EMBL" id="MFC5269467.1"/>
    </source>
</evidence>
<dbReference type="Proteomes" id="UP001596161">
    <property type="component" value="Unassembled WGS sequence"/>
</dbReference>
<comment type="caution">
    <text evidence="3">The sequence shown here is derived from an EMBL/GenBank/DDBJ whole genome shotgun (WGS) entry which is preliminary data.</text>
</comment>
<evidence type="ECO:0000259" key="2">
    <source>
        <dbReference type="Pfam" id="PF18962"/>
    </source>
</evidence>
<accession>A0ABW0E6G8</accession>
<gene>
    <name evidence="3" type="ORF">ACFPIB_02520</name>
</gene>
<dbReference type="NCBIfam" id="TIGR04183">
    <property type="entry name" value="Por_Secre_tail"/>
    <property type="match status" value="1"/>
</dbReference>
<evidence type="ECO:0000313" key="4">
    <source>
        <dbReference type="Proteomes" id="UP001596161"/>
    </source>
</evidence>
<feature type="signal peptide" evidence="1">
    <location>
        <begin position="1"/>
        <end position="20"/>
    </location>
</feature>
<keyword evidence="1" id="KW-0732">Signal</keyword>
<dbReference type="Pfam" id="PF18962">
    <property type="entry name" value="Por_Secre_tail"/>
    <property type="match status" value="1"/>
</dbReference>
<evidence type="ECO:0000256" key="1">
    <source>
        <dbReference type="SAM" id="SignalP"/>
    </source>
</evidence>
<feature type="domain" description="Secretion system C-terminal sorting" evidence="2">
    <location>
        <begin position="385"/>
        <end position="461"/>
    </location>
</feature>
<feature type="chain" id="PRO_5046163881" evidence="1">
    <location>
        <begin position="21"/>
        <end position="463"/>
    </location>
</feature>
<dbReference type="InterPro" id="IPR026444">
    <property type="entry name" value="Secre_tail"/>
</dbReference>
<dbReference type="RefSeq" id="WP_378015844.1">
    <property type="nucleotide sequence ID" value="NZ_JBHSKT010000001.1"/>
</dbReference>
<dbReference type="EMBL" id="JBHSKT010000001">
    <property type="protein sequence ID" value="MFC5269467.1"/>
    <property type="molecule type" value="Genomic_DNA"/>
</dbReference>
<keyword evidence="4" id="KW-1185">Reference proteome</keyword>